<dbReference type="Proteomes" id="UP001623041">
    <property type="component" value="Unassembled WGS sequence"/>
</dbReference>
<keyword evidence="3" id="KW-1185">Reference proteome</keyword>
<organism evidence="2 3">
    <name type="scientific">Bacillus salipaludis</name>
    <dbReference type="NCBI Taxonomy" id="2547811"/>
    <lineage>
        <taxon>Bacteria</taxon>
        <taxon>Bacillati</taxon>
        <taxon>Bacillota</taxon>
        <taxon>Bacilli</taxon>
        <taxon>Bacillales</taxon>
        <taxon>Bacillaceae</taxon>
        <taxon>Bacillus</taxon>
    </lineage>
</organism>
<evidence type="ECO:0000313" key="3">
    <source>
        <dbReference type="Proteomes" id="UP001623041"/>
    </source>
</evidence>
<sequence>MKHRIALLADVHGNVSALKAVVEDCIKEGVTDYWFLGDLIMPGPGANDDNMGNFGFEYAAKVRDKITKTQFLIIVDKKELGELDIVCIEQARLIFALELMRRKTALDTEKRLRGNFIDDLFSGLPL</sequence>
<evidence type="ECO:0000313" key="2">
    <source>
        <dbReference type="EMBL" id="MFK9092528.1"/>
    </source>
</evidence>
<dbReference type="InterPro" id="IPR029052">
    <property type="entry name" value="Metallo-depent_PP-like"/>
</dbReference>
<dbReference type="SUPFAM" id="SSF56300">
    <property type="entry name" value="Metallo-dependent phosphatases"/>
    <property type="match status" value="1"/>
</dbReference>
<feature type="domain" description="Calcineurin-like phosphoesterase" evidence="1">
    <location>
        <begin position="4"/>
        <end position="54"/>
    </location>
</feature>
<proteinExistence type="predicted"/>
<dbReference type="Gene3D" id="3.60.21.10">
    <property type="match status" value="1"/>
</dbReference>
<dbReference type="Pfam" id="PF00149">
    <property type="entry name" value="Metallophos"/>
    <property type="match status" value="1"/>
</dbReference>
<dbReference type="RefSeq" id="WP_406581203.1">
    <property type="nucleotide sequence ID" value="NZ_JBJHQH010000009.1"/>
</dbReference>
<dbReference type="EMBL" id="JBJHQH010000009">
    <property type="protein sequence ID" value="MFK9092528.1"/>
    <property type="molecule type" value="Genomic_DNA"/>
</dbReference>
<accession>A0ABW8RGV3</accession>
<comment type="caution">
    <text evidence="2">The sequence shown here is derived from an EMBL/GenBank/DDBJ whole genome shotgun (WGS) entry which is preliminary data.</text>
</comment>
<evidence type="ECO:0000259" key="1">
    <source>
        <dbReference type="Pfam" id="PF00149"/>
    </source>
</evidence>
<gene>
    <name evidence="2" type="ORF">ACJEBI_13650</name>
</gene>
<dbReference type="InterPro" id="IPR004843">
    <property type="entry name" value="Calcineurin-like_PHP"/>
</dbReference>
<reference evidence="2 3" key="1">
    <citation type="submission" date="2024-11" db="EMBL/GenBank/DDBJ databases">
        <authorList>
            <person name="Lucas J.A."/>
        </authorList>
    </citation>
    <scope>NUCLEOTIDE SEQUENCE [LARGE SCALE GENOMIC DNA]</scope>
    <source>
        <strain evidence="2 3">Z 5.4</strain>
    </source>
</reference>
<name>A0ABW8RGV3_9BACI</name>
<protein>
    <submittedName>
        <fullName evidence="2">Metallophosphoesterase family protein</fullName>
    </submittedName>
</protein>